<accession>L0S1C0</accession>
<dbReference type="STRING" id="1209989.TepRe1_0854"/>
<dbReference type="Proteomes" id="UP000010802">
    <property type="component" value="Chromosome"/>
</dbReference>
<evidence type="ECO:0000313" key="2">
    <source>
        <dbReference type="Proteomes" id="UP000010802"/>
    </source>
</evidence>
<accession>F4LXC7</accession>
<dbReference type="AlphaFoldDB" id="F4LXC7"/>
<dbReference type="PATRIC" id="fig|1209989.3.peg.1024"/>
<protein>
    <submittedName>
        <fullName evidence="1">Uncharacterized protein</fullName>
    </submittedName>
</protein>
<name>F4LXC7_TEPAE</name>
<organism evidence="1 2">
    <name type="scientific">Tepidanaerobacter acetatoxydans (strain DSM 21804 / JCM 16047 / Re1)</name>
    <dbReference type="NCBI Taxonomy" id="1209989"/>
    <lineage>
        <taxon>Bacteria</taxon>
        <taxon>Bacillati</taxon>
        <taxon>Bacillota</taxon>
        <taxon>Clostridia</taxon>
        <taxon>Thermosediminibacterales</taxon>
        <taxon>Tepidanaerobacteraceae</taxon>
        <taxon>Tepidanaerobacter</taxon>
    </lineage>
</organism>
<dbReference type="EMBL" id="HF563609">
    <property type="protein sequence ID" value="CCP25643.1"/>
    <property type="molecule type" value="Genomic_DNA"/>
</dbReference>
<proteinExistence type="predicted"/>
<dbReference type="RefSeq" id="WP_013777952.1">
    <property type="nucleotide sequence ID" value="NC_015519.1"/>
</dbReference>
<keyword evidence="2" id="KW-1185">Reference proteome</keyword>
<sequence length="109" mass="12642">MIINWINVIKIYSRVNGVTVCKAWDVIFEDSEGNKIYYPFAKKIAVTYPEHDSVRYKYLHCVPSGKGDSQWHIFSSANKFIVVPKKVVIEQPKNKPNYGQISRYMLKNG</sequence>
<reference evidence="2" key="1">
    <citation type="journal article" date="2013" name="Genome Announc.">
        <title>First genome sequence of a syntrophic acetate-oxidizing bacterium, Tepidanaerobacter acetatoxydans strain Re1.</title>
        <authorList>
            <person name="Manzoor S."/>
            <person name="Bongcam-Rudloff E."/>
            <person name="Schnurer A."/>
            <person name="Muller B."/>
        </authorList>
    </citation>
    <scope>NUCLEOTIDE SEQUENCE [LARGE SCALE GENOMIC DNA]</scope>
    <source>
        <strain evidence="2">Re1</strain>
    </source>
</reference>
<evidence type="ECO:0000313" key="1">
    <source>
        <dbReference type="EMBL" id="CCP25643.1"/>
    </source>
</evidence>
<dbReference type="KEGG" id="tae:TepiRe1_0923"/>
<gene>
    <name evidence="1" type="ordered locus">TEPIRE1_0923</name>
</gene>
<dbReference type="KEGG" id="tep:TepRe1_0854"/>
<dbReference type="HOGENOM" id="CLU_2182683_0_0_9"/>